<keyword evidence="1" id="KW-0812">Transmembrane</keyword>
<keyword evidence="5" id="KW-1185">Reference proteome</keyword>
<keyword evidence="2" id="KW-0732">Signal</keyword>
<feature type="transmembrane region" description="Helical" evidence="1">
    <location>
        <begin position="115"/>
        <end position="138"/>
    </location>
</feature>
<feature type="non-terminal residue" evidence="3">
    <location>
        <position position="275"/>
    </location>
</feature>
<dbReference type="AlphaFoldDB" id="A0A9P1BWK8"/>
<feature type="transmembrane region" description="Helical" evidence="1">
    <location>
        <begin position="210"/>
        <end position="228"/>
    </location>
</feature>
<evidence type="ECO:0000313" key="4">
    <source>
        <dbReference type="EMBL" id="CAL1132841.1"/>
    </source>
</evidence>
<keyword evidence="1" id="KW-1133">Transmembrane helix</keyword>
<dbReference type="OrthoDB" id="420724at2759"/>
<dbReference type="EMBL" id="CAMXCT010000488">
    <property type="protein sequence ID" value="CAI3979466.1"/>
    <property type="molecule type" value="Genomic_DNA"/>
</dbReference>
<feature type="transmembrane region" description="Helical" evidence="1">
    <location>
        <begin position="185"/>
        <end position="204"/>
    </location>
</feature>
<feature type="chain" id="PRO_5043269865" evidence="2">
    <location>
        <begin position="31"/>
        <end position="275"/>
    </location>
</feature>
<sequence length="275" mass="31013">CLSRVAESSLIWCHLLLPMAIYNLLDVLRCVDPQEEAVGVVDYPRPIQVKVDDFGVECGRGDHSLWTILAIGGIVLYGIGVPAGMATMIQGLFTQDSWKSHRAFGYIIDGSSSDYLYIQIIIMFLMVFSLVLANMHFIPMIFRVTWLLSLYCLYSLFVSDVVPFDARDKTVLLKLELWSMLGQMVLLAGFLLKSGAVVLLNSMPGGVVEIPWVFAHALFLFAVLNNLFNNVVLKRIRYCTSVKDLTLPEQFLYDVLGVEEDKARRFDSKEKTLEL</sequence>
<dbReference type="EMBL" id="CAMXCT020000488">
    <property type="protein sequence ID" value="CAL1132841.1"/>
    <property type="molecule type" value="Genomic_DNA"/>
</dbReference>
<evidence type="ECO:0000313" key="3">
    <source>
        <dbReference type="EMBL" id="CAI3979466.1"/>
    </source>
</evidence>
<keyword evidence="1" id="KW-0472">Membrane</keyword>
<organism evidence="3">
    <name type="scientific">Cladocopium goreaui</name>
    <dbReference type="NCBI Taxonomy" id="2562237"/>
    <lineage>
        <taxon>Eukaryota</taxon>
        <taxon>Sar</taxon>
        <taxon>Alveolata</taxon>
        <taxon>Dinophyceae</taxon>
        <taxon>Suessiales</taxon>
        <taxon>Symbiodiniaceae</taxon>
        <taxon>Cladocopium</taxon>
    </lineage>
</organism>
<evidence type="ECO:0000256" key="1">
    <source>
        <dbReference type="SAM" id="Phobius"/>
    </source>
</evidence>
<feature type="transmembrane region" description="Helical" evidence="1">
    <location>
        <begin position="65"/>
        <end position="94"/>
    </location>
</feature>
<proteinExistence type="predicted"/>
<protein>
    <submittedName>
        <fullName evidence="3">Uncharacterized protein</fullName>
    </submittedName>
</protein>
<dbReference type="Proteomes" id="UP001152797">
    <property type="component" value="Unassembled WGS sequence"/>
</dbReference>
<accession>A0A9P1BWK8</accession>
<reference evidence="4" key="2">
    <citation type="submission" date="2024-04" db="EMBL/GenBank/DDBJ databases">
        <authorList>
            <person name="Chen Y."/>
            <person name="Shah S."/>
            <person name="Dougan E. K."/>
            <person name="Thang M."/>
            <person name="Chan C."/>
        </authorList>
    </citation>
    <scope>NUCLEOTIDE SEQUENCE [LARGE SCALE GENOMIC DNA]</scope>
</reference>
<name>A0A9P1BWK8_9DINO</name>
<dbReference type="EMBL" id="CAMXCT030000488">
    <property type="protein sequence ID" value="CAL4766778.1"/>
    <property type="molecule type" value="Genomic_DNA"/>
</dbReference>
<evidence type="ECO:0000313" key="5">
    <source>
        <dbReference type="Proteomes" id="UP001152797"/>
    </source>
</evidence>
<evidence type="ECO:0000256" key="2">
    <source>
        <dbReference type="SAM" id="SignalP"/>
    </source>
</evidence>
<gene>
    <name evidence="3" type="ORF">C1SCF055_LOCUS7416</name>
</gene>
<reference evidence="3" key="1">
    <citation type="submission" date="2022-10" db="EMBL/GenBank/DDBJ databases">
        <authorList>
            <person name="Chen Y."/>
            <person name="Dougan E. K."/>
            <person name="Chan C."/>
            <person name="Rhodes N."/>
            <person name="Thang M."/>
        </authorList>
    </citation>
    <scope>NUCLEOTIDE SEQUENCE</scope>
</reference>
<comment type="caution">
    <text evidence="3">The sequence shown here is derived from an EMBL/GenBank/DDBJ whole genome shotgun (WGS) entry which is preliminary data.</text>
</comment>
<feature type="signal peptide" evidence="2">
    <location>
        <begin position="1"/>
        <end position="30"/>
    </location>
</feature>